<dbReference type="GO" id="GO:0004722">
    <property type="term" value="F:protein serine/threonine phosphatase activity"/>
    <property type="evidence" value="ECO:0007669"/>
    <property type="project" value="InterPro"/>
</dbReference>
<evidence type="ECO:0000259" key="1">
    <source>
        <dbReference type="PROSITE" id="PS51746"/>
    </source>
</evidence>
<dbReference type="InterPro" id="IPR001932">
    <property type="entry name" value="PPM-type_phosphatase-like_dom"/>
</dbReference>
<dbReference type="Gene3D" id="3.60.40.10">
    <property type="entry name" value="PPM-type phosphatase domain"/>
    <property type="match status" value="1"/>
</dbReference>
<evidence type="ECO:0000313" key="3">
    <source>
        <dbReference type="Proteomes" id="UP000461948"/>
    </source>
</evidence>
<dbReference type="SMART" id="SM00332">
    <property type="entry name" value="PP2Cc"/>
    <property type="match status" value="1"/>
</dbReference>
<feature type="domain" description="PPM-type phosphatase" evidence="1">
    <location>
        <begin position="21"/>
        <end position="251"/>
    </location>
</feature>
<evidence type="ECO:0000313" key="2">
    <source>
        <dbReference type="EMBL" id="MSE13968.1"/>
    </source>
</evidence>
<dbReference type="EMBL" id="WKLC01000032">
    <property type="protein sequence ID" value="MSE13968.1"/>
    <property type="molecule type" value="Genomic_DNA"/>
</dbReference>
<dbReference type="CDD" id="cd00143">
    <property type="entry name" value="PP2Cc"/>
    <property type="match status" value="1"/>
</dbReference>
<dbReference type="InterPro" id="IPR015655">
    <property type="entry name" value="PP2C"/>
</dbReference>
<gene>
    <name evidence="2" type="ORF">GKC49_02015</name>
</gene>
<name>A0A7X2SU20_ENTAG</name>
<dbReference type="SMART" id="SM00331">
    <property type="entry name" value="PP2C_SIG"/>
    <property type="match status" value="1"/>
</dbReference>
<dbReference type="Pfam" id="PF13672">
    <property type="entry name" value="PP2C_2"/>
    <property type="match status" value="1"/>
</dbReference>
<organism evidence="2 3">
    <name type="scientific">Enterobacter agglomerans</name>
    <name type="common">Erwinia herbicola</name>
    <name type="synonym">Pantoea agglomerans</name>
    <dbReference type="NCBI Taxonomy" id="549"/>
    <lineage>
        <taxon>Bacteria</taxon>
        <taxon>Pseudomonadati</taxon>
        <taxon>Pseudomonadota</taxon>
        <taxon>Gammaproteobacteria</taxon>
        <taxon>Enterobacterales</taxon>
        <taxon>Erwiniaceae</taxon>
        <taxon>Pantoea</taxon>
        <taxon>Pantoea agglomerans group</taxon>
    </lineage>
</organism>
<protein>
    <submittedName>
        <fullName evidence="2">SpoIIE family protein phosphatase</fullName>
    </submittedName>
</protein>
<reference evidence="2 3" key="1">
    <citation type="submission" date="2019-11" db="EMBL/GenBank/DDBJ databases">
        <title>Draft Genome Sequence of Plant Growth-Promoting Rhizosphere-Associated Bacteria.</title>
        <authorList>
            <person name="Vasilyev I.Y."/>
            <person name="Radchenko V."/>
            <person name="Ilnitskaya E.V."/>
        </authorList>
    </citation>
    <scope>NUCLEOTIDE SEQUENCE [LARGE SCALE GENOMIC DNA]</scope>
    <source>
        <strain evidence="2 3">VRA_MhP_f</strain>
    </source>
</reference>
<dbReference type="AlphaFoldDB" id="A0A7X2SU20"/>
<dbReference type="PANTHER" id="PTHR47992">
    <property type="entry name" value="PROTEIN PHOSPHATASE"/>
    <property type="match status" value="1"/>
</dbReference>
<proteinExistence type="predicted"/>
<accession>A0A7X2SU20</accession>
<dbReference type="PROSITE" id="PS51746">
    <property type="entry name" value="PPM_2"/>
    <property type="match status" value="1"/>
</dbReference>
<dbReference type="Proteomes" id="UP000461948">
    <property type="component" value="Unassembled WGS sequence"/>
</dbReference>
<comment type="caution">
    <text evidence="2">The sequence shown here is derived from an EMBL/GenBank/DDBJ whole genome shotgun (WGS) entry which is preliminary data.</text>
</comment>
<sequence length="252" mass="27592">MIYRSSSRNHSHGRKSVPLINTYSFTSQGPRPTNQDCILLEQIPDLGLLCCVADGVGGNQGGETASKLAVGVFFEHVSNKQDNLKDCATEAHHIILQQAALDEKLLGMATTVASILVKGTELKGVNCGDSRVYLLRDNGLKQLSKDHTEVAKLLESGKLTKETAIDYPRKHILDSALGGHKALQIEEFSFELKDKDRVILITDGVYSVISKKEIRDLSLANNNLDDFCSAVINAVINRKTSDNFSLIAIEIK</sequence>
<dbReference type="InterPro" id="IPR036457">
    <property type="entry name" value="PPM-type-like_dom_sf"/>
</dbReference>
<dbReference type="SUPFAM" id="SSF81606">
    <property type="entry name" value="PP2C-like"/>
    <property type="match status" value="1"/>
</dbReference>